<name>A0ABX7YKM2_9STRE</name>
<dbReference type="GO" id="GO:0004564">
    <property type="term" value="F:beta-fructofuranosidase activity"/>
    <property type="evidence" value="ECO:0007669"/>
    <property type="project" value="UniProtKB-EC"/>
</dbReference>
<dbReference type="Gene3D" id="2.60.120.560">
    <property type="entry name" value="Exo-inulinase, domain 1"/>
    <property type="match status" value="1"/>
</dbReference>
<evidence type="ECO:0000256" key="9">
    <source>
        <dbReference type="RuleBase" id="RU365015"/>
    </source>
</evidence>
<dbReference type="InterPro" id="IPR006232">
    <property type="entry name" value="Suc6P_hydrolase"/>
</dbReference>
<evidence type="ECO:0000256" key="4">
    <source>
        <dbReference type="ARBA" id="ARBA00019623"/>
    </source>
</evidence>
<evidence type="ECO:0000256" key="7">
    <source>
        <dbReference type="ARBA" id="ARBA00033367"/>
    </source>
</evidence>
<dbReference type="EC" id="3.2.1.26" evidence="3 8"/>
<dbReference type="EMBL" id="CP073084">
    <property type="protein sequence ID" value="QUE53854.1"/>
    <property type="molecule type" value="Genomic_DNA"/>
</dbReference>
<evidence type="ECO:0000256" key="5">
    <source>
        <dbReference type="ARBA" id="ARBA00022801"/>
    </source>
</evidence>
<comment type="function">
    <text evidence="9">Enables the bacterium to metabolize sucrose as a sole carbon source.</text>
</comment>
<protein>
    <recommendedName>
        <fullName evidence="4 8">Sucrose-6-phosphate hydrolase</fullName>
        <ecNumber evidence="3 8">3.2.1.26</ecNumber>
    </recommendedName>
    <alternativeName>
        <fullName evidence="7 9">Invertase</fullName>
    </alternativeName>
</protein>
<evidence type="ECO:0000256" key="6">
    <source>
        <dbReference type="ARBA" id="ARBA00023295"/>
    </source>
</evidence>
<feature type="domain" description="Glycosyl hydrolase family 32 C-terminal" evidence="11">
    <location>
        <begin position="363"/>
        <end position="465"/>
    </location>
</feature>
<dbReference type="SMART" id="SM00640">
    <property type="entry name" value="Glyco_32"/>
    <property type="match status" value="1"/>
</dbReference>
<dbReference type="RefSeq" id="WP_212570011.1">
    <property type="nucleotide sequence ID" value="NZ_CP073084.1"/>
</dbReference>
<dbReference type="CDD" id="cd18623">
    <property type="entry name" value="GH32_ScrB-like"/>
    <property type="match status" value="1"/>
</dbReference>
<dbReference type="Proteomes" id="UP000677616">
    <property type="component" value="Chromosome"/>
</dbReference>
<dbReference type="InterPro" id="IPR023296">
    <property type="entry name" value="Glyco_hydro_beta-prop_sf"/>
</dbReference>
<keyword evidence="6 8" id="KW-0326">Glycosidase</keyword>
<evidence type="ECO:0000259" key="10">
    <source>
        <dbReference type="Pfam" id="PF00251"/>
    </source>
</evidence>
<keyword evidence="9" id="KW-0963">Cytoplasm</keyword>
<evidence type="ECO:0000259" key="11">
    <source>
        <dbReference type="Pfam" id="PF08244"/>
    </source>
</evidence>
<feature type="domain" description="Glycosyl hydrolase family 32 N-terminal" evidence="10">
    <location>
        <begin position="36"/>
        <end position="341"/>
    </location>
</feature>
<dbReference type="InterPro" id="IPR051214">
    <property type="entry name" value="GH32_Enzymes"/>
</dbReference>
<reference evidence="12 13" key="1">
    <citation type="submission" date="2021-04" db="EMBL/GenBank/DDBJ databases">
        <title>Complete genome sequence of a novel Streptococcus species.</title>
        <authorList>
            <person name="Teng J.L.L."/>
        </authorList>
    </citation>
    <scope>NUCLEOTIDE SEQUENCE [LARGE SCALE GENOMIC DNA]</scope>
    <source>
        <strain evidence="12 13">HKU75</strain>
    </source>
</reference>
<keyword evidence="5 8" id="KW-0378">Hydrolase</keyword>
<dbReference type="NCBIfam" id="TIGR01322">
    <property type="entry name" value="scrB_fam"/>
    <property type="match status" value="1"/>
</dbReference>
<organism evidence="12 13">
    <name type="scientific">Streptococcus oriscaviae</name>
    <dbReference type="NCBI Taxonomy" id="2781599"/>
    <lineage>
        <taxon>Bacteria</taxon>
        <taxon>Bacillati</taxon>
        <taxon>Bacillota</taxon>
        <taxon>Bacilli</taxon>
        <taxon>Lactobacillales</taxon>
        <taxon>Streptococcaceae</taxon>
        <taxon>Streptococcus</taxon>
    </lineage>
</organism>
<evidence type="ECO:0000313" key="12">
    <source>
        <dbReference type="EMBL" id="QUE53854.1"/>
    </source>
</evidence>
<accession>A0ABX7YKM2</accession>
<evidence type="ECO:0000256" key="8">
    <source>
        <dbReference type="RuleBase" id="RU362110"/>
    </source>
</evidence>
<evidence type="ECO:0000256" key="3">
    <source>
        <dbReference type="ARBA" id="ARBA00012758"/>
    </source>
</evidence>
<dbReference type="Gene3D" id="2.115.10.20">
    <property type="entry name" value="Glycosyl hydrolase domain, family 43"/>
    <property type="match status" value="1"/>
</dbReference>
<dbReference type="PANTHER" id="PTHR43101:SF1">
    <property type="entry name" value="BETA-FRUCTOSIDASE"/>
    <property type="match status" value="1"/>
</dbReference>
<dbReference type="SUPFAM" id="SSF49899">
    <property type="entry name" value="Concanavalin A-like lectins/glucanases"/>
    <property type="match status" value="1"/>
</dbReference>
<dbReference type="Pfam" id="PF00251">
    <property type="entry name" value="Glyco_hydro_32N"/>
    <property type="match status" value="1"/>
</dbReference>
<evidence type="ECO:0000256" key="2">
    <source>
        <dbReference type="ARBA" id="ARBA00009902"/>
    </source>
</evidence>
<dbReference type="Pfam" id="PF08244">
    <property type="entry name" value="Glyco_hydro_32C"/>
    <property type="match status" value="1"/>
</dbReference>
<comment type="similarity">
    <text evidence="2 8">Belongs to the glycosyl hydrolase 32 family.</text>
</comment>
<comment type="pathway">
    <text evidence="1 9">Glycan biosynthesis; sucrose metabolism.</text>
</comment>
<sequence length="486" mass="55858">MKEWTQEERYRVLQDKSEIAELYEKIQTSDYRQTYHLQPITGLSSDPNGFVYHKGVWHLYYQWCPWGAVHGLKYWYHTTSADLVHWRNEGVGIHPDTIYDNKGVHSGSGFSADDKLYLFYTGNHRDENWVRTPYTCVAELTDQGQLIKHPEPLFGPHPAYTEHQRDPKVVYDKDTERYYILLGAQSQELKGRVLIYSSASLLEGWTFAGELKVPGFEDLGGMWECPSIERINGKDVLVFSPQYTTLPHRGPSTNHNIYLIGQMDFSKLTFTAEGDYRHLDYGFDFYAAQFAANVQEEDKAILTAWIGLPDNHYPTESEDWEGSLIVPRELRIEDNRLKQAPISGLSQLRGEELALDGRLPRVCELELTTTGKDNLDLAFFCQEGDKGGLRLVYDAQEKVCHFDRSQMEQRFNVAIGEQLSVPLEQELTSLRVFIDRSSIEFFFNDGEATFTSHLYPTATETGLKLDQGVQIRAWELKSSVTDDFIV</sequence>
<keyword evidence="9" id="KW-0119">Carbohydrate metabolism</keyword>
<proteinExistence type="inferred from homology"/>
<dbReference type="InterPro" id="IPR013189">
    <property type="entry name" value="Glyco_hydro_32_C"/>
</dbReference>
<evidence type="ECO:0000313" key="13">
    <source>
        <dbReference type="Proteomes" id="UP000677616"/>
    </source>
</evidence>
<dbReference type="InterPro" id="IPR001362">
    <property type="entry name" value="Glyco_hydro_32"/>
</dbReference>
<dbReference type="InterPro" id="IPR013148">
    <property type="entry name" value="Glyco_hydro_32_N"/>
</dbReference>
<evidence type="ECO:0000256" key="1">
    <source>
        <dbReference type="ARBA" id="ARBA00004914"/>
    </source>
</evidence>
<comment type="catalytic activity">
    <reaction evidence="8">
        <text>Hydrolysis of terminal non-reducing beta-D-fructofuranoside residues in beta-D-fructofuranosides.</text>
        <dbReference type="EC" id="3.2.1.26"/>
    </reaction>
</comment>
<dbReference type="SUPFAM" id="SSF75005">
    <property type="entry name" value="Arabinanase/levansucrase/invertase"/>
    <property type="match status" value="1"/>
</dbReference>
<gene>
    <name evidence="12" type="ORF">INT76_08465</name>
</gene>
<comment type="subcellular location">
    <subcellularLocation>
        <location evidence="9">Cytoplasm</location>
    </subcellularLocation>
</comment>
<keyword evidence="13" id="KW-1185">Reference proteome</keyword>
<dbReference type="PANTHER" id="PTHR43101">
    <property type="entry name" value="BETA-FRUCTOSIDASE"/>
    <property type="match status" value="1"/>
</dbReference>
<dbReference type="InterPro" id="IPR013320">
    <property type="entry name" value="ConA-like_dom_sf"/>
</dbReference>